<feature type="region of interest" description="Disordered" evidence="6">
    <location>
        <begin position="94"/>
        <end position="125"/>
    </location>
</feature>
<proteinExistence type="inferred from homology"/>
<organism evidence="8 9">
    <name type="scientific">Microbacterium azadirachtae</name>
    <dbReference type="NCBI Taxonomy" id="582680"/>
    <lineage>
        <taxon>Bacteria</taxon>
        <taxon>Bacillati</taxon>
        <taxon>Actinomycetota</taxon>
        <taxon>Actinomycetes</taxon>
        <taxon>Micrococcales</taxon>
        <taxon>Microbacteriaceae</taxon>
        <taxon>Microbacterium</taxon>
    </lineage>
</organism>
<gene>
    <name evidence="8" type="ORF">RL72_02582</name>
</gene>
<dbReference type="PROSITE" id="PS00138">
    <property type="entry name" value="SUBTILASE_SER"/>
    <property type="match status" value="1"/>
</dbReference>
<evidence type="ECO:0000313" key="9">
    <source>
        <dbReference type="Proteomes" id="UP000033448"/>
    </source>
</evidence>
<dbReference type="GO" id="GO:0004252">
    <property type="term" value="F:serine-type endopeptidase activity"/>
    <property type="evidence" value="ECO:0007669"/>
    <property type="project" value="UniProtKB-UniRule"/>
</dbReference>
<feature type="active site" description="Charge relay system" evidence="5">
    <location>
        <position position="520"/>
    </location>
</feature>
<evidence type="ECO:0000256" key="5">
    <source>
        <dbReference type="PROSITE-ProRule" id="PRU01240"/>
    </source>
</evidence>
<keyword evidence="3 5" id="KW-0378">Hydrolase</keyword>
<feature type="region of interest" description="Disordered" evidence="6">
    <location>
        <begin position="1"/>
        <end position="24"/>
    </location>
</feature>
<dbReference type="Gene3D" id="3.40.50.200">
    <property type="entry name" value="Peptidase S8/S53 domain"/>
    <property type="match status" value="1"/>
</dbReference>
<sequence length="566" mass="59161">MARDGDERRGGGGRTGRPDWRERERAARVRGAVLDVSLQPAQGPRAHTTVYEPDVLLVRPDFFAVDETGRRGDERLAELAQALGWSVSPERLEDAVGARPGARPAPPQQAQGERPEAPRGPARAGIADSSRMRITVAAGAARDGRPVHAPDAWRLLVAARDDGIRGLALNHVLGIHPFTGNPFTGNPFTGNPFTGNPFTGNPFTGNPFTGNPAGLASYAYPGFGGRTPVAWTGPAPLRTPLPAGARRPVIAVLDTGCGAHPWFGNLPGAAPGADPVLIHRTTHSGEPLGLDDPATDPETHPSLTDPLDGRLDPVAGHGTFIAGLVLQACPEAQILPVRVSDGNGTIMENDLLGALGRIVELLESGALHLDVMTLSFGFFHESPGAEETLSELYGLLRRVRGAGCVVVCSAGNDATDRPSSPAALFAWGAESGIDPEDEKGLAPHVSVGALNPSGRSVALFSNIGPWVRTYAVGVSVLSTLPVAFDGGTQAGTREDAEDRRRETLDLDDFAGGFAVWSGTSFAAPVVAGRIARELGSGAPAVRTPSTIADAVRTVLDRCAREDASRT</sequence>
<evidence type="ECO:0000256" key="4">
    <source>
        <dbReference type="ARBA" id="ARBA00022825"/>
    </source>
</evidence>
<feature type="compositionally biased region" description="Low complexity" evidence="6">
    <location>
        <begin position="97"/>
        <end position="112"/>
    </location>
</feature>
<feature type="domain" description="Peptidase S8/S53" evidence="7">
    <location>
        <begin position="248"/>
        <end position="546"/>
    </location>
</feature>
<feature type="active site" description="Charge relay system" evidence="5">
    <location>
        <position position="254"/>
    </location>
</feature>
<keyword evidence="4 5" id="KW-0720">Serine protease</keyword>
<dbReference type="OrthoDB" id="5177045at2"/>
<dbReference type="EMBL" id="JYIT01000081">
    <property type="protein sequence ID" value="KJL21619.1"/>
    <property type="molecule type" value="Genomic_DNA"/>
</dbReference>
<evidence type="ECO:0000256" key="6">
    <source>
        <dbReference type="SAM" id="MobiDB-lite"/>
    </source>
</evidence>
<dbReference type="PANTHER" id="PTHR43806">
    <property type="entry name" value="PEPTIDASE S8"/>
    <property type="match status" value="1"/>
</dbReference>
<evidence type="ECO:0000313" key="8">
    <source>
        <dbReference type="EMBL" id="KJL21619.1"/>
    </source>
</evidence>
<dbReference type="EC" id="3.4.21.-" evidence="8"/>
<dbReference type="InterPro" id="IPR023828">
    <property type="entry name" value="Peptidase_S8_Ser-AS"/>
</dbReference>
<keyword evidence="2 5" id="KW-0645">Protease</keyword>
<dbReference type="PATRIC" id="fig|582680.7.peg.2636"/>
<dbReference type="SUPFAM" id="SSF52743">
    <property type="entry name" value="Subtilisin-like"/>
    <property type="match status" value="1"/>
</dbReference>
<name>A0A0F0KME5_9MICO</name>
<dbReference type="PROSITE" id="PS51892">
    <property type="entry name" value="SUBTILASE"/>
    <property type="match status" value="1"/>
</dbReference>
<dbReference type="InterPro" id="IPR050131">
    <property type="entry name" value="Peptidase_S8_subtilisin-like"/>
</dbReference>
<dbReference type="Proteomes" id="UP000033448">
    <property type="component" value="Unassembled WGS sequence"/>
</dbReference>
<evidence type="ECO:0000256" key="2">
    <source>
        <dbReference type="ARBA" id="ARBA00022670"/>
    </source>
</evidence>
<evidence type="ECO:0000256" key="3">
    <source>
        <dbReference type="ARBA" id="ARBA00022801"/>
    </source>
</evidence>
<dbReference type="GO" id="GO:0006508">
    <property type="term" value="P:proteolysis"/>
    <property type="evidence" value="ECO:0007669"/>
    <property type="project" value="UniProtKB-KW"/>
</dbReference>
<feature type="region of interest" description="Disordered" evidence="6">
    <location>
        <begin position="281"/>
        <end position="302"/>
    </location>
</feature>
<evidence type="ECO:0000259" key="7">
    <source>
        <dbReference type="Pfam" id="PF00082"/>
    </source>
</evidence>
<dbReference type="AlphaFoldDB" id="A0A0F0KME5"/>
<dbReference type="Pfam" id="PF00082">
    <property type="entry name" value="Peptidase_S8"/>
    <property type="match status" value="1"/>
</dbReference>
<evidence type="ECO:0000256" key="1">
    <source>
        <dbReference type="ARBA" id="ARBA00011073"/>
    </source>
</evidence>
<dbReference type="PANTHER" id="PTHR43806:SF11">
    <property type="entry name" value="CEREVISIN-RELATED"/>
    <property type="match status" value="1"/>
</dbReference>
<keyword evidence="9" id="KW-1185">Reference proteome</keyword>
<protein>
    <submittedName>
        <fullName evidence="8">Thermophilic serine proteinase</fullName>
        <ecNumber evidence="8">3.4.21.-</ecNumber>
    </submittedName>
</protein>
<comment type="similarity">
    <text evidence="1 5">Belongs to the peptidase S8 family.</text>
</comment>
<feature type="active site" description="Charge relay system" evidence="5">
    <location>
        <position position="317"/>
    </location>
</feature>
<dbReference type="InterPro" id="IPR036852">
    <property type="entry name" value="Peptidase_S8/S53_dom_sf"/>
</dbReference>
<comment type="caution">
    <text evidence="8">The sequence shown here is derived from an EMBL/GenBank/DDBJ whole genome shotgun (WGS) entry which is preliminary data.</text>
</comment>
<reference evidence="8 9" key="1">
    <citation type="submission" date="2015-02" db="EMBL/GenBank/DDBJ databases">
        <title>Draft genome sequences of ten Microbacterium spp. with emphasis on heavy metal contaminated environments.</title>
        <authorList>
            <person name="Corretto E."/>
        </authorList>
    </citation>
    <scope>NUCLEOTIDE SEQUENCE [LARGE SCALE GENOMIC DNA]</scope>
    <source>
        <strain evidence="8 9">DSM 23848</strain>
    </source>
</reference>
<dbReference type="InterPro" id="IPR000209">
    <property type="entry name" value="Peptidase_S8/S53_dom"/>
</dbReference>
<dbReference type="RefSeq" id="WP_052674400.1">
    <property type="nucleotide sequence ID" value="NZ_JYIT01000081.1"/>
</dbReference>
<accession>A0A0F0KME5</accession>